<proteinExistence type="predicted"/>
<sequence>MHRLGISLYPEHSTPEADYAYMELAAKYGFSRIFTCLLSVERSADETIAEFGAFMAKAHELGFVVAVDTNEQVFERLGASPNDLSPFAKMGVDIIRLDGHFGDMGDIMLTRNREGIKIEFNGSGNLPIDLLAERGADRRNMVTCANFYPEPWTGMSEERFYELSYKYKSEGFQTAAFVSSQQPDTFGPWPVFAGLPTCEDDRRRPIDLQVRHLIATGLVDDVIIGNAFASEEELAAMAAVDTSRVTMRIELEDGVTDAELEVVWDFDHTERPDSSSYLLRSSWPRMSFRDREIPAREAGCDTFHIGDVLVVNDNLAHYRGELHVALRDMPNDGTRNLVGRIPLDELFLLDYIEPEHPFAFIQE</sequence>
<dbReference type="PANTHER" id="PTHR38435">
    <property type="match status" value="1"/>
</dbReference>
<dbReference type="InterPro" id="IPR017853">
    <property type="entry name" value="GH"/>
</dbReference>
<evidence type="ECO:0000259" key="2">
    <source>
        <dbReference type="Pfam" id="PF19200"/>
    </source>
</evidence>
<evidence type="ECO:0000313" key="4">
    <source>
        <dbReference type="Proteomes" id="UP000824133"/>
    </source>
</evidence>
<dbReference type="SUPFAM" id="SSF51445">
    <property type="entry name" value="(Trans)glycosidases"/>
    <property type="match status" value="1"/>
</dbReference>
<dbReference type="Proteomes" id="UP000824133">
    <property type="component" value="Unassembled WGS sequence"/>
</dbReference>
<protein>
    <submittedName>
        <fullName evidence="3">DUF871 family protein</fullName>
    </submittedName>
</protein>
<dbReference type="SUPFAM" id="SSF50891">
    <property type="entry name" value="Cyclophilin-like"/>
    <property type="match status" value="1"/>
</dbReference>
<feature type="domain" description="6-phospho-N-acetylmuramidase N-terminal" evidence="2">
    <location>
        <begin position="4"/>
        <end position="238"/>
    </location>
</feature>
<dbReference type="InterPro" id="IPR029000">
    <property type="entry name" value="Cyclophilin-like_dom_sf"/>
</dbReference>
<dbReference type="Pfam" id="PF05913">
    <property type="entry name" value="MupG_C"/>
    <property type="match status" value="1"/>
</dbReference>
<comment type="caution">
    <text evidence="3">The sequence shown here is derived from an EMBL/GenBank/DDBJ whole genome shotgun (WGS) entry which is preliminary data.</text>
</comment>
<evidence type="ECO:0000313" key="3">
    <source>
        <dbReference type="EMBL" id="HIY79718.1"/>
    </source>
</evidence>
<name>A0A9D1ZE75_9ACTN</name>
<dbReference type="InterPro" id="IPR043797">
    <property type="entry name" value="MupG_N"/>
</dbReference>
<evidence type="ECO:0000259" key="1">
    <source>
        <dbReference type="Pfam" id="PF05913"/>
    </source>
</evidence>
<dbReference type="Gene3D" id="3.20.20.70">
    <property type="entry name" value="Aldolase class I"/>
    <property type="match status" value="1"/>
</dbReference>
<dbReference type="InterPro" id="IPR013785">
    <property type="entry name" value="Aldolase_TIM"/>
</dbReference>
<dbReference type="InterPro" id="IPR008589">
    <property type="entry name" value="MupG"/>
</dbReference>
<gene>
    <name evidence="3" type="ORF">IAA42_04695</name>
</gene>
<dbReference type="InterPro" id="IPR043894">
    <property type="entry name" value="MupG_C"/>
</dbReference>
<reference evidence="3" key="2">
    <citation type="submission" date="2021-04" db="EMBL/GenBank/DDBJ databases">
        <authorList>
            <person name="Gilroy R."/>
        </authorList>
    </citation>
    <scope>NUCLEOTIDE SEQUENCE</scope>
    <source>
        <strain evidence="3">ChiHjej10B9-743</strain>
    </source>
</reference>
<dbReference type="EMBL" id="DXCP01000034">
    <property type="protein sequence ID" value="HIY79718.1"/>
    <property type="molecule type" value="Genomic_DNA"/>
</dbReference>
<dbReference type="Pfam" id="PF19200">
    <property type="entry name" value="MupG_N"/>
    <property type="match status" value="1"/>
</dbReference>
<reference evidence="3" key="1">
    <citation type="journal article" date="2021" name="PeerJ">
        <title>Extensive microbial diversity within the chicken gut microbiome revealed by metagenomics and culture.</title>
        <authorList>
            <person name="Gilroy R."/>
            <person name="Ravi A."/>
            <person name="Getino M."/>
            <person name="Pursley I."/>
            <person name="Horton D.L."/>
            <person name="Alikhan N.F."/>
            <person name="Baker D."/>
            <person name="Gharbi K."/>
            <person name="Hall N."/>
            <person name="Watson M."/>
            <person name="Adriaenssens E.M."/>
            <person name="Foster-Nyarko E."/>
            <person name="Jarju S."/>
            <person name="Secka A."/>
            <person name="Antonio M."/>
            <person name="Oren A."/>
            <person name="Chaudhuri R.R."/>
            <person name="La Ragione R."/>
            <person name="Hildebrand F."/>
            <person name="Pallen M.J."/>
        </authorList>
    </citation>
    <scope>NUCLEOTIDE SEQUENCE</scope>
    <source>
        <strain evidence="3">ChiHjej10B9-743</strain>
    </source>
</reference>
<organism evidence="3 4">
    <name type="scientific">Candidatus Olsenella excrementavium</name>
    <dbReference type="NCBI Taxonomy" id="2838709"/>
    <lineage>
        <taxon>Bacteria</taxon>
        <taxon>Bacillati</taxon>
        <taxon>Actinomycetota</taxon>
        <taxon>Coriobacteriia</taxon>
        <taxon>Coriobacteriales</taxon>
        <taxon>Atopobiaceae</taxon>
        <taxon>Olsenella</taxon>
    </lineage>
</organism>
<dbReference type="AlphaFoldDB" id="A0A9D1ZE75"/>
<accession>A0A9D1ZE75</accession>
<dbReference type="Gene3D" id="2.40.100.10">
    <property type="entry name" value="Cyclophilin-like"/>
    <property type="match status" value="1"/>
</dbReference>
<feature type="domain" description="6-phospho-N-acetylmuramidase C-terminal" evidence="1">
    <location>
        <begin position="246"/>
        <end position="360"/>
    </location>
</feature>
<dbReference type="PANTHER" id="PTHR38435:SF1">
    <property type="entry name" value="DUF871 DOMAIN-CONTAINING PROTEIN"/>
    <property type="match status" value="1"/>
</dbReference>